<protein>
    <submittedName>
        <fullName evidence="3">Uncharacterized protein</fullName>
    </submittedName>
</protein>
<name>A0A5C8L122_9GAMM</name>
<keyword evidence="4" id="KW-1185">Reference proteome</keyword>
<dbReference type="RefSeq" id="WP_147890618.1">
    <property type="nucleotide sequence ID" value="NZ_VRTS01000001.1"/>
</dbReference>
<comment type="caution">
    <text evidence="3">The sequence shown here is derived from an EMBL/GenBank/DDBJ whole genome shotgun (WGS) entry which is preliminary data.</text>
</comment>
<dbReference type="EMBL" id="VRTS01000001">
    <property type="protein sequence ID" value="TXK65945.1"/>
    <property type="molecule type" value="Genomic_DNA"/>
</dbReference>
<accession>A0A5C8L122</accession>
<evidence type="ECO:0000256" key="2">
    <source>
        <dbReference type="SAM" id="SignalP"/>
    </source>
</evidence>
<feature type="signal peptide" evidence="2">
    <location>
        <begin position="1"/>
        <end position="24"/>
    </location>
</feature>
<feature type="region of interest" description="Disordered" evidence="1">
    <location>
        <begin position="24"/>
        <end position="62"/>
    </location>
</feature>
<dbReference type="OrthoDB" id="5951452at2"/>
<proteinExistence type="predicted"/>
<evidence type="ECO:0000313" key="3">
    <source>
        <dbReference type="EMBL" id="TXK65945.1"/>
    </source>
</evidence>
<keyword evidence="2" id="KW-0732">Signal</keyword>
<dbReference type="AlphaFoldDB" id="A0A5C8L122"/>
<sequence>MMKSKTLIAAATAAAFAFSGAAFAQQPVEPPQEDMTPPTDTTMPAEPMPEHGMPPVDDTAGAMPETQVTEADLRTALEQVGYSEIENVDVDAPMWSAEAVNPQGEHVLVQIDASTATIVAEQPLDTEDAE</sequence>
<reference evidence="3 4" key="1">
    <citation type="submission" date="2019-08" db="EMBL/GenBank/DDBJ databases">
        <authorList>
            <person name="Karlyshev A.V."/>
        </authorList>
    </citation>
    <scope>NUCLEOTIDE SEQUENCE [LARGE SCALE GENOMIC DNA]</scope>
    <source>
        <strain evidence="3 4">Alg18-2.2</strain>
    </source>
</reference>
<evidence type="ECO:0000256" key="1">
    <source>
        <dbReference type="SAM" id="MobiDB-lite"/>
    </source>
</evidence>
<feature type="chain" id="PRO_5022988862" evidence="2">
    <location>
        <begin position="25"/>
        <end position="130"/>
    </location>
</feature>
<dbReference type="Proteomes" id="UP000321248">
    <property type="component" value="Unassembled WGS sequence"/>
</dbReference>
<feature type="compositionally biased region" description="Low complexity" evidence="1">
    <location>
        <begin position="33"/>
        <end position="45"/>
    </location>
</feature>
<gene>
    <name evidence="3" type="ORF">FU658_02450</name>
</gene>
<organism evidence="3 4">
    <name type="scientific">Alkalisalibacterium limincola</name>
    <dbReference type="NCBI Taxonomy" id="2699169"/>
    <lineage>
        <taxon>Bacteria</taxon>
        <taxon>Pseudomonadati</taxon>
        <taxon>Pseudomonadota</taxon>
        <taxon>Gammaproteobacteria</taxon>
        <taxon>Lysobacterales</taxon>
        <taxon>Lysobacteraceae</taxon>
        <taxon>Alkalisalibacterium</taxon>
    </lineage>
</organism>
<evidence type="ECO:0000313" key="4">
    <source>
        <dbReference type="Proteomes" id="UP000321248"/>
    </source>
</evidence>